<dbReference type="GO" id="GO:0006506">
    <property type="term" value="P:GPI anchor biosynthetic process"/>
    <property type="evidence" value="ECO:0007669"/>
    <property type="project" value="InterPro"/>
</dbReference>
<evidence type="ECO:0000313" key="8">
    <source>
        <dbReference type="Proteomes" id="UP000716291"/>
    </source>
</evidence>
<dbReference type="EMBL" id="JAANQT010002492">
    <property type="protein sequence ID" value="KAG1302330.1"/>
    <property type="molecule type" value="Genomic_DNA"/>
</dbReference>
<evidence type="ECO:0000256" key="3">
    <source>
        <dbReference type="ARBA" id="ARBA00022989"/>
    </source>
</evidence>
<feature type="domain" description="Calcineurin-like phosphoesterase" evidence="6">
    <location>
        <begin position="81"/>
        <end position="264"/>
    </location>
</feature>
<gene>
    <name evidence="7" type="ORF">G6F64_011020</name>
</gene>
<dbReference type="AlphaFoldDB" id="A0A9P6WZX7"/>
<dbReference type="GO" id="GO:0016020">
    <property type="term" value="C:membrane"/>
    <property type="evidence" value="ECO:0007669"/>
    <property type="project" value="UniProtKB-SubCell"/>
</dbReference>
<sequence>MIKSRKLIIRILRALWIIVLIHNEFFIFWKYANNLSTQLDKDDKNILLIADPQMTDDLSYDRPWLILKLSEFYSELYMKRNYRHLVNSINPYQIFIMGDLMDNGREWDDVFFEKEVKRFNKIFYSQNINYMVGNHDIGFGDGIKPHIQRRFHKYFGQASYVVHQEGYTFFVLDTVSLSSHNPQIGNSALSMLKNYNHTNTILFTHVPLYREPNLSCGPLRQQSHSQSIKDAYGYQYQNMLSKELSEHILNTVKPILIFSADDHDYCEITHNNLIKEITVPTFSMAQGVKYPGLMVLSINDKSLYTRLYWLPSQIDLFIQYAYLLVFTLAILLFFEYFQSKAIRYRNDHELPKTKPIEKNHQHKYLILHV</sequence>
<dbReference type="GO" id="GO:0005783">
    <property type="term" value="C:endoplasmic reticulum"/>
    <property type="evidence" value="ECO:0007669"/>
    <property type="project" value="TreeGrafter"/>
</dbReference>
<dbReference type="GO" id="GO:0016787">
    <property type="term" value="F:hydrolase activity"/>
    <property type="evidence" value="ECO:0007669"/>
    <property type="project" value="InterPro"/>
</dbReference>
<dbReference type="InterPro" id="IPR029052">
    <property type="entry name" value="Metallo-depent_PP-like"/>
</dbReference>
<evidence type="ECO:0000313" key="7">
    <source>
        <dbReference type="EMBL" id="KAG1302330.1"/>
    </source>
</evidence>
<dbReference type="InterPro" id="IPR004843">
    <property type="entry name" value="Calcineurin-like_PHP"/>
</dbReference>
<comment type="caution">
    <text evidence="7">The sequence shown here is derived from an EMBL/GenBank/DDBJ whole genome shotgun (WGS) entry which is preliminary data.</text>
</comment>
<dbReference type="PANTHER" id="PTHR13315:SF4">
    <property type="entry name" value="METALLOPHOSPHOESTERASE, ISOFORM E"/>
    <property type="match status" value="1"/>
</dbReference>
<comment type="subcellular location">
    <subcellularLocation>
        <location evidence="1">Membrane</location>
        <topology evidence="1">Multi-pass membrane protein</topology>
    </subcellularLocation>
</comment>
<keyword evidence="8" id="KW-1185">Reference proteome</keyword>
<dbReference type="SUPFAM" id="SSF56300">
    <property type="entry name" value="Metallo-dependent phosphatases"/>
    <property type="match status" value="1"/>
</dbReference>
<keyword evidence="4 5" id="KW-0472">Membrane</keyword>
<evidence type="ECO:0000256" key="1">
    <source>
        <dbReference type="ARBA" id="ARBA00004141"/>
    </source>
</evidence>
<evidence type="ECO:0000256" key="5">
    <source>
        <dbReference type="SAM" id="Phobius"/>
    </source>
</evidence>
<reference evidence="7" key="1">
    <citation type="journal article" date="2020" name="Microb. Genom.">
        <title>Genetic diversity of clinical and environmental Mucorales isolates obtained from an investigation of mucormycosis cases among solid organ transplant recipients.</title>
        <authorList>
            <person name="Nguyen M.H."/>
            <person name="Kaul D."/>
            <person name="Muto C."/>
            <person name="Cheng S.J."/>
            <person name="Richter R.A."/>
            <person name="Bruno V.M."/>
            <person name="Liu G."/>
            <person name="Beyhan S."/>
            <person name="Sundermann A.J."/>
            <person name="Mounaud S."/>
            <person name="Pasculle A.W."/>
            <person name="Nierman W.C."/>
            <person name="Driscoll E."/>
            <person name="Cumbie R."/>
            <person name="Clancy C.J."/>
            <person name="Dupont C.L."/>
        </authorList>
    </citation>
    <scope>NUCLEOTIDE SEQUENCE</scope>
    <source>
        <strain evidence="7">GL11</strain>
    </source>
</reference>
<feature type="transmembrane region" description="Helical" evidence="5">
    <location>
        <begin position="317"/>
        <end position="337"/>
    </location>
</feature>
<dbReference type="OrthoDB" id="5977743at2759"/>
<dbReference type="Proteomes" id="UP000716291">
    <property type="component" value="Unassembled WGS sequence"/>
</dbReference>
<protein>
    <recommendedName>
        <fullName evidence="6">Calcineurin-like phosphoesterase domain-containing protein</fullName>
    </recommendedName>
</protein>
<name>A0A9P6WZX7_RHIOR</name>
<evidence type="ECO:0000256" key="4">
    <source>
        <dbReference type="ARBA" id="ARBA00023136"/>
    </source>
</evidence>
<feature type="transmembrane region" description="Helical" evidence="5">
    <location>
        <begin position="12"/>
        <end position="32"/>
    </location>
</feature>
<keyword evidence="3 5" id="KW-1133">Transmembrane helix</keyword>
<dbReference type="Gene3D" id="3.60.21.10">
    <property type="match status" value="1"/>
</dbReference>
<evidence type="ECO:0000259" key="6">
    <source>
        <dbReference type="Pfam" id="PF00149"/>
    </source>
</evidence>
<evidence type="ECO:0000256" key="2">
    <source>
        <dbReference type="ARBA" id="ARBA00022692"/>
    </source>
</evidence>
<keyword evidence="2 5" id="KW-0812">Transmembrane</keyword>
<proteinExistence type="predicted"/>
<dbReference type="Pfam" id="PF00149">
    <property type="entry name" value="Metallophos"/>
    <property type="match status" value="1"/>
</dbReference>
<dbReference type="InterPro" id="IPR033308">
    <property type="entry name" value="PGAP5/Cdc1/Ted1"/>
</dbReference>
<organism evidence="7 8">
    <name type="scientific">Rhizopus oryzae</name>
    <name type="common">Mucormycosis agent</name>
    <name type="synonym">Rhizopus arrhizus var. delemar</name>
    <dbReference type="NCBI Taxonomy" id="64495"/>
    <lineage>
        <taxon>Eukaryota</taxon>
        <taxon>Fungi</taxon>
        <taxon>Fungi incertae sedis</taxon>
        <taxon>Mucoromycota</taxon>
        <taxon>Mucoromycotina</taxon>
        <taxon>Mucoromycetes</taxon>
        <taxon>Mucorales</taxon>
        <taxon>Mucorineae</taxon>
        <taxon>Rhizopodaceae</taxon>
        <taxon>Rhizopus</taxon>
    </lineage>
</organism>
<accession>A0A9P6WZX7</accession>
<dbReference type="PANTHER" id="PTHR13315">
    <property type="entry name" value="METALLO PHOSPHOESTERASE RELATED"/>
    <property type="match status" value="1"/>
</dbReference>